<protein>
    <recommendedName>
        <fullName evidence="2">Nitric oxide reductase subunit B cytochrome c-like domain-containing protein</fullName>
    </recommendedName>
</protein>
<gene>
    <name evidence="3" type="ORF">S01H1_06001</name>
</gene>
<evidence type="ECO:0000256" key="1">
    <source>
        <dbReference type="SAM" id="Phobius"/>
    </source>
</evidence>
<keyword evidence="1" id="KW-1133">Transmembrane helix</keyword>
<accession>X0SPI1</accession>
<keyword evidence="1" id="KW-0472">Membrane</keyword>
<sequence length="90" mass="9998">MKRLWMAFAAVMIVSFLILGWVGTRIFQEMPPIPDKFVTTDGVTLVDSGEIGEGQNVWQSMGGMQVGSVWGHGSYVAPDWTADWLHREAV</sequence>
<feature type="non-terminal residue" evidence="3">
    <location>
        <position position="90"/>
    </location>
</feature>
<feature type="domain" description="Nitric oxide reductase subunit B cytochrome c-like" evidence="2">
    <location>
        <begin position="34"/>
        <end position="89"/>
    </location>
</feature>
<dbReference type="InterPro" id="IPR054309">
    <property type="entry name" value="NorB_cytochrome_c-like"/>
</dbReference>
<name>X0SPI1_9ZZZZ</name>
<proteinExistence type="predicted"/>
<dbReference type="AlphaFoldDB" id="X0SPI1"/>
<comment type="caution">
    <text evidence="3">The sequence shown here is derived from an EMBL/GenBank/DDBJ whole genome shotgun (WGS) entry which is preliminary data.</text>
</comment>
<dbReference type="Pfam" id="PF22085">
    <property type="entry name" value="NorB_cytochrome_c-like"/>
    <property type="match status" value="1"/>
</dbReference>
<evidence type="ECO:0000313" key="3">
    <source>
        <dbReference type="EMBL" id="GAF77797.1"/>
    </source>
</evidence>
<feature type="transmembrane region" description="Helical" evidence="1">
    <location>
        <begin position="6"/>
        <end position="27"/>
    </location>
</feature>
<organism evidence="3">
    <name type="scientific">marine sediment metagenome</name>
    <dbReference type="NCBI Taxonomy" id="412755"/>
    <lineage>
        <taxon>unclassified sequences</taxon>
        <taxon>metagenomes</taxon>
        <taxon>ecological metagenomes</taxon>
    </lineage>
</organism>
<dbReference type="EMBL" id="BARS01003115">
    <property type="protein sequence ID" value="GAF77797.1"/>
    <property type="molecule type" value="Genomic_DNA"/>
</dbReference>
<reference evidence="3" key="1">
    <citation type="journal article" date="2014" name="Front. Microbiol.">
        <title>High frequency of phylogenetically diverse reductive dehalogenase-homologous genes in deep subseafloor sedimentary metagenomes.</title>
        <authorList>
            <person name="Kawai M."/>
            <person name="Futagami T."/>
            <person name="Toyoda A."/>
            <person name="Takaki Y."/>
            <person name="Nishi S."/>
            <person name="Hori S."/>
            <person name="Arai W."/>
            <person name="Tsubouchi T."/>
            <person name="Morono Y."/>
            <person name="Uchiyama I."/>
            <person name="Ito T."/>
            <person name="Fujiyama A."/>
            <person name="Inagaki F."/>
            <person name="Takami H."/>
        </authorList>
    </citation>
    <scope>NUCLEOTIDE SEQUENCE</scope>
    <source>
        <strain evidence="3">Expedition CK06-06</strain>
    </source>
</reference>
<evidence type="ECO:0000259" key="2">
    <source>
        <dbReference type="Pfam" id="PF22085"/>
    </source>
</evidence>
<keyword evidence="1" id="KW-0812">Transmembrane</keyword>